<evidence type="ECO:0000313" key="2">
    <source>
        <dbReference type="Proteomes" id="UP000298663"/>
    </source>
</evidence>
<name>A0A4U5N2N9_STECR</name>
<accession>A0A4U5N2N9</accession>
<protein>
    <submittedName>
        <fullName evidence="1">Uncharacterized protein</fullName>
    </submittedName>
</protein>
<dbReference type="AlphaFoldDB" id="A0A4U5N2N9"/>
<evidence type="ECO:0000313" key="1">
    <source>
        <dbReference type="EMBL" id="TKR76676.1"/>
    </source>
</evidence>
<gene>
    <name evidence="1" type="ORF">L596_017785</name>
</gene>
<comment type="caution">
    <text evidence="1">The sequence shown here is derived from an EMBL/GenBank/DDBJ whole genome shotgun (WGS) entry which is preliminary data.</text>
</comment>
<reference evidence="1 2" key="2">
    <citation type="journal article" date="2019" name="G3 (Bethesda)">
        <title>Hybrid Assembly of the Genome of the Entomopathogenic Nematode Steinernema carpocapsae Identifies the X-Chromosome.</title>
        <authorList>
            <person name="Serra L."/>
            <person name="Macchietto M."/>
            <person name="Macias-Munoz A."/>
            <person name="McGill C.J."/>
            <person name="Rodriguez I.M."/>
            <person name="Rodriguez B."/>
            <person name="Murad R."/>
            <person name="Mortazavi A."/>
        </authorList>
    </citation>
    <scope>NUCLEOTIDE SEQUENCE [LARGE SCALE GENOMIC DNA]</scope>
    <source>
        <strain evidence="1 2">ALL</strain>
    </source>
</reference>
<proteinExistence type="predicted"/>
<organism evidence="1 2">
    <name type="scientific">Steinernema carpocapsae</name>
    <name type="common">Entomopathogenic nematode</name>
    <dbReference type="NCBI Taxonomy" id="34508"/>
    <lineage>
        <taxon>Eukaryota</taxon>
        <taxon>Metazoa</taxon>
        <taxon>Ecdysozoa</taxon>
        <taxon>Nematoda</taxon>
        <taxon>Chromadorea</taxon>
        <taxon>Rhabditida</taxon>
        <taxon>Tylenchina</taxon>
        <taxon>Panagrolaimomorpha</taxon>
        <taxon>Strongyloidoidea</taxon>
        <taxon>Steinernematidae</taxon>
        <taxon>Steinernema</taxon>
    </lineage>
</organism>
<sequence length="123" mass="14250">MANLIYKRVKDRLATAVHIEDKVLKEKNDPKDCVEEWFAEPPKMFIFNTQDKSCQGLKEVTEVRWKTPGEKNLELYVIMEGTEKDEKCNADIDKDIEEILSCKEGELIKNKDKMSCKKETPGP</sequence>
<keyword evidence="2" id="KW-1185">Reference proteome</keyword>
<reference evidence="1 2" key="1">
    <citation type="journal article" date="2015" name="Genome Biol.">
        <title>Comparative genomics of Steinernema reveals deeply conserved gene regulatory networks.</title>
        <authorList>
            <person name="Dillman A.R."/>
            <person name="Macchietto M."/>
            <person name="Porter C.F."/>
            <person name="Rogers A."/>
            <person name="Williams B."/>
            <person name="Antoshechkin I."/>
            <person name="Lee M.M."/>
            <person name="Goodwin Z."/>
            <person name="Lu X."/>
            <person name="Lewis E.E."/>
            <person name="Goodrich-Blair H."/>
            <person name="Stock S.P."/>
            <person name="Adams B.J."/>
            <person name="Sternberg P.W."/>
            <person name="Mortazavi A."/>
        </authorList>
    </citation>
    <scope>NUCLEOTIDE SEQUENCE [LARGE SCALE GENOMIC DNA]</scope>
    <source>
        <strain evidence="1 2">ALL</strain>
    </source>
</reference>
<dbReference type="Proteomes" id="UP000298663">
    <property type="component" value="Unassembled WGS sequence"/>
</dbReference>
<dbReference type="EMBL" id="AZBU02000005">
    <property type="protein sequence ID" value="TKR76676.1"/>
    <property type="molecule type" value="Genomic_DNA"/>
</dbReference>